<evidence type="ECO:0000259" key="3">
    <source>
        <dbReference type="SMART" id="SM00891"/>
    </source>
</evidence>
<accession>A0ABP8KF24</accession>
<feature type="region of interest" description="Disordered" evidence="2">
    <location>
        <begin position="276"/>
        <end position="297"/>
    </location>
</feature>
<dbReference type="InterPro" id="IPR055370">
    <property type="entry name" value="Lsr2_DNA-bd"/>
</dbReference>
<dbReference type="Pfam" id="PF23359">
    <property type="entry name" value="Lsr2_DNA-bd"/>
    <property type="match status" value="1"/>
</dbReference>
<dbReference type="SUPFAM" id="SSF52980">
    <property type="entry name" value="Restriction endonuclease-like"/>
    <property type="match status" value="1"/>
</dbReference>
<protein>
    <recommendedName>
        <fullName evidence="3">ERCC4 domain-containing protein</fullName>
    </recommendedName>
</protein>
<dbReference type="InterPro" id="IPR011335">
    <property type="entry name" value="Restrct_endonuc-II-like"/>
</dbReference>
<reference evidence="5" key="1">
    <citation type="journal article" date="2019" name="Int. J. Syst. Evol. Microbiol.">
        <title>The Global Catalogue of Microorganisms (GCM) 10K type strain sequencing project: providing services to taxonomists for standard genome sequencing and annotation.</title>
        <authorList>
            <consortium name="The Broad Institute Genomics Platform"/>
            <consortium name="The Broad Institute Genome Sequencing Center for Infectious Disease"/>
            <person name="Wu L."/>
            <person name="Ma J."/>
        </authorList>
    </citation>
    <scope>NUCLEOTIDE SEQUENCE [LARGE SCALE GENOMIC DNA]</scope>
    <source>
        <strain evidence="5">JCM 17688</strain>
    </source>
</reference>
<name>A0ABP8KF24_9ACTN</name>
<keyword evidence="1" id="KW-0238">DNA-binding</keyword>
<organism evidence="4 5">
    <name type="scientific">Tsukamurella soli</name>
    <dbReference type="NCBI Taxonomy" id="644556"/>
    <lineage>
        <taxon>Bacteria</taxon>
        <taxon>Bacillati</taxon>
        <taxon>Actinomycetota</taxon>
        <taxon>Actinomycetes</taxon>
        <taxon>Mycobacteriales</taxon>
        <taxon>Tsukamurellaceae</taxon>
        <taxon>Tsukamurella</taxon>
    </lineage>
</organism>
<gene>
    <name evidence="4" type="ORF">GCM10023147_49030</name>
</gene>
<dbReference type="Gene3D" id="3.40.50.10130">
    <property type="match status" value="1"/>
</dbReference>
<dbReference type="InterPro" id="IPR006166">
    <property type="entry name" value="ERCC4_domain"/>
</dbReference>
<dbReference type="SMART" id="SM00891">
    <property type="entry name" value="ERCC4"/>
    <property type="match status" value="1"/>
</dbReference>
<dbReference type="Pfam" id="PF02732">
    <property type="entry name" value="ERCC4"/>
    <property type="match status" value="1"/>
</dbReference>
<dbReference type="Gene3D" id="4.10.320.10">
    <property type="entry name" value="E3-binding domain"/>
    <property type="match status" value="1"/>
</dbReference>
<evidence type="ECO:0000256" key="2">
    <source>
        <dbReference type="SAM" id="MobiDB-lite"/>
    </source>
</evidence>
<feature type="domain" description="ERCC4" evidence="3">
    <location>
        <begin position="134"/>
        <end position="214"/>
    </location>
</feature>
<dbReference type="EMBL" id="BAABFR010000143">
    <property type="protein sequence ID" value="GAA4405734.1"/>
    <property type="molecule type" value="Genomic_DNA"/>
</dbReference>
<evidence type="ECO:0000256" key="1">
    <source>
        <dbReference type="ARBA" id="ARBA00023125"/>
    </source>
</evidence>
<evidence type="ECO:0000313" key="4">
    <source>
        <dbReference type="EMBL" id="GAA4405734.1"/>
    </source>
</evidence>
<evidence type="ECO:0000313" key="5">
    <source>
        <dbReference type="Proteomes" id="UP001500635"/>
    </source>
</evidence>
<proteinExistence type="predicted"/>
<comment type="caution">
    <text evidence="4">The sequence shown here is derived from an EMBL/GenBank/DDBJ whole genome shotgun (WGS) entry which is preliminary data.</text>
</comment>
<keyword evidence="5" id="KW-1185">Reference proteome</keyword>
<dbReference type="Proteomes" id="UP001500635">
    <property type="component" value="Unassembled WGS sequence"/>
</dbReference>
<sequence length="333" mass="36629">MGRYPGVMDLVIATNPDPDSSLKYLMWVPLGAGRVYRTSDTWPRTKALYCHPTTVDEWPDDPDVVERIPLKACTGRGAAIDVIADRRRESRSQIVHTRARGRQMVFWQAPRTRKQARPAVTTPTARASGLPDLEIVIDVHERYAYQFTKQQADTAKRPLKVGDYAVFDGDAVVAAVERKSLADLTSSLTSGKLRYAAAELATVPRAAIVVEDRYSQVFKQAFVRPAVLADGIAELQVQFPTVPIVFCETRKLAEEWTYRFLGAACAASRLEASAEESGAPVPEMGAAAAPRVPPREPTTADLRAWARANGHAVSDKGRIPATVRAAYLEARRT</sequence>
<dbReference type="InterPro" id="IPR036625">
    <property type="entry name" value="E3-bd_dom_sf"/>
</dbReference>